<evidence type="ECO:0000313" key="3">
    <source>
        <dbReference type="Proteomes" id="UP000236884"/>
    </source>
</evidence>
<dbReference type="PANTHER" id="PTHR34846:SF11">
    <property type="entry name" value="4-CARBOXYMUCONOLACTONE DECARBOXYLASE FAMILY PROTEIN (AFU_ORTHOLOGUE AFUA_6G11590)"/>
    <property type="match status" value="1"/>
</dbReference>
<gene>
    <name evidence="2" type="ORF">GJW-30_1_03658</name>
</gene>
<name>A0A0S3PYX6_9BRAD</name>
<dbReference type="InterPro" id="IPR029032">
    <property type="entry name" value="AhpD-like"/>
</dbReference>
<evidence type="ECO:0008006" key="4">
    <source>
        <dbReference type="Google" id="ProtNLM"/>
    </source>
</evidence>
<dbReference type="SUPFAM" id="SSF69118">
    <property type="entry name" value="AhpD-like"/>
    <property type="match status" value="1"/>
</dbReference>
<protein>
    <recommendedName>
        <fullName evidence="4">Carboxymuconolactone decarboxylase family protein</fullName>
    </recommendedName>
</protein>
<dbReference type="EMBL" id="AP014946">
    <property type="protein sequence ID" value="BAT61102.1"/>
    <property type="molecule type" value="Genomic_DNA"/>
</dbReference>
<feature type="region of interest" description="Disordered" evidence="1">
    <location>
        <begin position="1"/>
        <end position="30"/>
    </location>
</feature>
<dbReference type="Proteomes" id="UP000236884">
    <property type="component" value="Chromosome"/>
</dbReference>
<dbReference type="AlphaFoldDB" id="A0A0S3PYX6"/>
<sequence>MPKKPQKKKPSKKQPIKQPKARLTPPSLDSLTEAQEKLKAAIASGPRGSFRMEGPFAIYMQAPEYGILAQELGGYVRLRSTVPPRLSETAILCTAKFWRAQFEWYAHARIAAEKGVKEKTIKAILAGKRPDKAPKDEIAIYDFVKELYADRRVSDATYKRVQKVLGDQATVELVGICGYYAMISMLLNTFRAPLPAGEELIFKEP</sequence>
<accession>A0A0S3PYX6</accession>
<dbReference type="RefSeq" id="WP_197703742.1">
    <property type="nucleotide sequence ID" value="NZ_AP014946.1"/>
</dbReference>
<organism evidence="2 3">
    <name type="scientific">Variibacter gotjawalensis</name>
    <dbReference type="NCBI Taxonomy" id="1333996"/>
    <lineage>
        <taxon>Bacteria</taxon>
        <taxon>Pseudomonadati</taxon>
        <taxon>Pseudomonadota</taxon>
        <taxon>Alphaproteobacteria</taxon>
        <taxon>Hyphomicrobiales</taxon>
        <taxon>Nitrobacteraceae</taxon>
        <taxon>Variibacter</taxon>
    </lineage>
</organism>
<evidence type="ECO:0000256" key="1">
    <source>
        <dbReference type="SAM" id="MobiDB-lite"/>
    </source>
</evidence>
<evidence type="ECO:0000313" key="2">
    <source>
        <dbReference type="EMBL" id="BAT61102.1"/>
    </source>
</evidence>
<keyword evidence="3" id="KW-1185">Reference proteome</keyword>
<dbReference type="PANTHER" id="PTHR34846">
    <property type="entry name" value="4-CARBOXYMUCONOLACTONE DECARBOXYLASE FAMILY PROTEIN (AFU_ORTHOLOGUE AFUA_6G11590)"/>
    <property type="match status" value="1"/>
</dbReference>
<dbReference type="Gene3D" id="1.20.1290.10">
    <property type="entry name" value="AhpD-like"/>
    <property type="match status" value="1"/>
</dbReference>
<reference evidence="2 3" key="1">
    <citation type="submission" date="2015-08" db="EMBL/GenBank/DDBJ databases">
        <title>Investigation of the bacterial diversity of lava forest soil.</title>
        <authorList>
            <person name="Lee J.S."/>
        </authorList>
    </citation>
    <scope>NUCLEOTIDE SEQUENCE [LARGE SCALE GENOMIC DNA]</scope>
    <source>
        <strain evidence="2 3">GJW-30</strain>
    </source>
</reference>
<proteinExistence type="predicted"/>
<dbReference type="KEGG" id="vgo:GJW-30_1_03658"/>
<feature type="compositionally biased region" description="Basic residues" evidence="1">
    <location>
        <begin position="1"/>
        <end position="15"/>
    </location>
</feature>